<dbReference type="Proteomes" id="UP000298264">
    <property type="component" value="Unassembled WGS sequence"/>
</dbReference>
<reference evidence="1" key="1">
    <citation type="journal article" date="2019" name="PLoS Negl. Trop. Dis.">
        <title>Revisiting the worldwide diversity of Leptospira species in the environment.</title>
        <authorList>
            <person name="Vincent A.T."/>
            <person name="Schiettekatte O."/>
            <person name="Bourhy P."/>
            <person name="Veyrier F.J."/>
            <person name="Picardeau M."/>
        </authorList>
    </citation>
    <scope>NUCLEOTIDE SEQUENCE [LARGE SCALE GENOMIC DNA]</scope>
    <source>
        <strain evidence="1">201400974</strain>
    </source>
</reference>
<name>A0A4R9LS52_9LEPT</name>
<proteinExistence type="predicted"/>
<accession>A0A4R9LS52</accession>
<dbReference type="OrthoDB" id="324356at2"/>
<comment type="caution">
    <text evidence="1">The sequence shown here is derived from an EMBL/GenBank/DDBJ whole genome shotgun (WGS) entry which is preliminary data.</text>
</comment>
<keyword evidence="2" id="KW-1185">Reference proteome</keyword>
<dbReference type="RefSeq" id="WP_135762901.1">
    <property type="nucleotide sequence ID" value="NZ_RQHV01000016.1"/>
</dbReference>
<dbReference type="AlphaFoldDB" id="A0A4R9LS52"/>
<dbReference type="EMBL" id="RQHV01000016">
    <property type="protein sequence ID" value="TGN14061.1"/>
    <property type="molecule type" value="Genomic_DNA"/>
</dbReference>
<organism evidence="1 2">
    <name type="scientific">Leptospira ilyithenensis</name>
    <dbReference type="NCBI Taxonomy" id="2484901"/>
    <lineage>
        <taxon>Bacteria</taxon>
        <taxon>Pseudomonadati</taxon>
        <taxon>Spirochaetota</taxon>
        <taxon>Spirochaetia</taxon>
        <taxon>Leptospirales</taxon>
        <taxon>Leptospiraceae</taxon>
        <taxon>Leptospira</taxon>
    </lineage>
</organism>
<evidence type="ECO:0000313" key="1">
    <source>
        <dbReference type="EMBL" id="TGN14061.1"/>
    </source>
</evidence>
<evidence type="ECO:0000313" key="2">
    <source>
        <dbReference type="Proteomes" id="UP000298264"/>
    </source>
</evidence>
<sequence>MNQKDFTDKLVSYGTTAYRDNTGKSILDTNQYIIFGVRGYTVQNGVLVKNNDKINLYNDSLFLFRNTDQPEYHSYQCTMDPGMTWLRKAMNPLGTARLKEGLYKYKTGIHRGHPALNQASQVTVRRYKEHANNAPWVSWEEEKPSLFQTGWFGIDIHAKSTTSEEVNAASAGCTVIDSIWGGAIWKDFFGLIQSVKNTQNHYYYIVLDSNTADSLVS</sequence>
<protein>
    <submittedName>
        <fullName evidence="1">Uncharacterized protein</fullName>
    </submittedName>
</protein>
<gene>
    <name evidence="1" type="ORF">EHS11_02790</name>
</gene>